<dbReference type="InterPro" id="IPR001647">
    <property type="entry name" value="HTH_TetR"/>
</dbReference>
<evidence type="ECO:0000259" key="3">
    <source>
        <dbReference type="PROSITE" id="PS50977"/>
    </source>
</evidence>
<dbReference type="SUPFAM" id="SSF46689">
    <property type="entry name" value="Homeodomain-like"/>
    <property type="match status" value="1"/>
</dbReference>
<dbReference type="InterPro" id="IPR050109">
    <property type="entry name" value="HTH-type_TetR-like_transc_reg"/>
</dbReference>
<sequence>MLDATYEVVLGVGVKRTTFADIARAADMSRATLYTHFDDVGDAVASLLTRELVGVLSAALQAAEDGGDALDRLLATVDTGLRALPEHPLVRKVLDVDPHVLLPYLVDRFGVVQRTALQVLEALVVEGQDDGSIRDADPTVLAHVVLVTVQSFLVSHRISDREVGEAPARDAVIALLRGGLAATSVPATPRVEAGA</sequence>
<evidence type="ECO:0000313" key="5">
    <source>
        <dbReference type="Proteomes" id="UP000264006"/>
    </source>
</evidence>
<proteinExistence type="predicted"/>
<keyword evidence="5" id="KW-1185">Reference proteome</keyword>
<dbReference type="PROSITE" id="PS50977">
    <property type="entry name" value="HTH_TETR_2"/>
    <property type="match status" value="1"/>
</dbReference>
<dbReference type="Pfam" id="PF18598">
    <property type="entry name" value="TetR_C_36"/>
    <property type="match status" value="1"/>
</dbReference>
<evidence type="ECO:0000256" key="2">
    <source>
        <dbReference type="PROSITE-ProRule" id="PRU00335"/>
    </source>
</evidence>
<dbReference type="RefSeq" id="WP_216826399.1">
    <property type="nucleotide sequence ID" value="NZ_CP031165.1"/>
</dbReference>
<feature type="domain" description="HTH tetR-type" evidence="3">
    <location>
        <begin position="1"/>
        <end position="55"/>
    </location>
</feature>
<reference evidence="4 5" key="1">
    <citation type="submission" date="2018-09" db="EMBL/GenBank/DDBJ databases">
        <title>Complete genome sequence of Euzebya sp. DY32-46 isolated from seawater of Pacific Ocean.</title>
        <authorList>
            <person name="Xu L."/>
            <person name="Wu Y.-H."/>
            <person name="Xu X.-W."/>
        </authorList>
    </citation>
    <scope>NUCLEOTIDE SEQUENCE [LARGE SCALE GENOMIC DNA]</scope>
    <source>
        <strain evidence="4 5">DY32-46</strain>
    </source>
</reference>
<dbReference type="Pfam" id="PF00440">
    <property type="entry name" value="TetR_N"/>
    <property type="match status" value="1"/>
</dbReference>
<dbReference type="SUPFAM" id="SSF48498">
    <property type="entry name" value="Tetracyclin repressor-like, C-terminal domain"/>
    <property type="match status" value="1"/>
</dbReference>
<gene>
    <name evidence="4" type="ORF">DVS28_a0986</name>
</gene>
<dbReference type="AlphaFoldDB" id="A0A346XTZ0"/>
<keyword evidence="1 2" id="KW-0238">DNA-binding</keyword>
<dbReference type="PANTHER" id="PTHR30055">
    <property type="entry name" value="HTH-TYPE TRANSCRIPTIONAL REGULATOR RUTR"/>
    <property type="match status" value="1"/>
</dbReference>
<dbReference type="Gene3D" id="1.10.10.60">
    <property type="entry name" value="Homeodomain-like"/>
    <property type="match status" value="1"/>
</dbReference>
<evidence type="ECO:0000256" key="1">
    <source>
        <dbReference type="ARBA" id="ARBA00023125"/>
    </source>
</evidence>
<dbReference type="InterPro" id="IPR036271">
    <property type="entry name" value="Tet_transcr_reg_TetR-rel_C_sf"/>
</dbReference>
<dbReference type="PANTHER" id="PTHR30055:SF153">
    <property type="entry name" value="HTH-TYPE TRANSCRIPTIONAL REPRESSOR RV3405C"/>
    <property type="match status" value="1"/>
</dbReference>
<dbReference type="GO" id="GO:0003700">
    <property type="term" value="F:DNA-binding transcription factor activity"/>
    <property type="evidence" value="ECO:0007669"/>
    <property type="project" value="TreeGrafter"/>
</dbReference>
<dbReference type="Gene3D" id="1.10.357.10">
    <property type="entry name" value="Tetracycline Repressor, domain 2"/>
    <property type="match status" value="1"/>
</dbReference>
<dbReference type="Proteomes" id="UP000264006">
    <property type="component" value="Chromosome"/>
</dbReference>
<dbReference type="GO" id="GO:0000976">
    <property type="term" value="F:transcription cis-regulatory region binding"/>
    <property type="evidence" value="ECO:0007669"/>
    <property type="project" value="TreeGrafter"/>
</dbReference>
<evidence type="ECO:0000313" key="4">
    <source>
        <dbReference type="EMBL" id="AXV05687.1"/>
    </source>
</evidence>
<dbReference type="KEGG" id="euz:DVS28_a0986"/>
<dbReference type="EMBL" id="CP031165">
    <property type="protein sequence ID" value="AXV05687.1"/>
    <property type="molecule type" value="Genomic_DNA"/>
</dbReference>
<protein>
    <submittedName>
        <fullName evidence="4">Transcriptional regulator, TetR family</fullName>
    </submittedName>
</protein>
<name>A0A346XTZ0_9ACTN</name>
<dbReference type="InterPro" id="IPR009057">
    <property type="entry name" value="Homeodomain-like_sf"/>
</dbReference>
<organism evidence="4 5">
    <name type="scientific">Euzebya pacifica</name>
    <dbReference type="NCBI Taxonomy" id="1608957"/>
    <lineage>
        <taxon>Bacteria</taxon>
        <taxon>Bacillati</taxon>
        <taxon>Actinomycetota</taxon>
        <taxon>Nitriliruptoria</taxon>
        <taxon>Euzebyales</taxon>
    </lineage>
</organism>
<accession>A0A346XTZ0</accession>
<dbReference type="InterPro" id="IPR041485">
    <property type="entry name" value="TetR_C_36"/>
</dbReference>
<feature type="DNA-binding region" description="H-T-H motif" evidence="2">
    <location>
        <begin position="18"/>
        <end position="37"/>
    </location>
</feature>